<keyword evidence="4" id="KW-0812">Transmembrane</keyword>
<evidence type="ECO:0000256" key="1">
    <source>
        <dbReference type="ARBA" id="ARBA00022475"/>
    </source>
</evidence>
<feature type="domain" description="Glycosyltransferase 2-like" evidence="8">
    <location>
        <begin position="11"/>
        <end position="175"/>
    </location>
</feature>
<dbReference type="PANTHER" id="PTHR48090">
    <property type="entry name" value="UNDECAPRENYL-PHOSPHATE 4-DEOXY-4-FORMAMIDO-L-ARABINOSE TRANSFERASE-RELATED"/>
    <property type="match status" value="1"/>
</dbReference>
<accession>A0A839SPF2</accession>
<comment type="caution">
    <text evidence="9">The sequence shown here is derived from an EMBL/GenBank/DDBJ whole genome shotgun (WGS) entry which is preliminary data.</text>
</comment>
<evidence type="ECO:0000256" key="7">
    <source>
        <dbReference type="ARBA" id="ARBA00023136"/>
    </source>
</evidence>
<dbReference type="EMBL" id="JACHXA010000002">
    <property type="protein sequence ID" value="MBB3064691.1"/>
    <property type="molecule type" value="Genomic_DNA"/>
</dbReference>
<proteinExistence type="predicted"/>
<dbReference type="Proteomes" id="UP000581135">
    <property type="component" value="Unassembled WGS sequence"/>
</dbReference>
<dbReference type="GO" id="GO:0099621">
    <property type="term" value="F:undecaprenyl-phosphate 4-deoxy-4-formamido-L-arabinose transferase activity"/>
    <property type="evidence" value="ECO:0007669"/>
    <property type="project" value="TreeGrafter"/>
</dbReference>
<gene>
    <name evidence="9" type="ORF">FHR98_000963</name>
</gene>
<keyword evidence="7" id="KW-0472">Membrane</keyword>
<dbReference type="RefSeq" id="WP_183415490.1">
    <property type="nucleotide sequence ID" value="NZ_JACHXA010000002.1"/>
</dbReference>
<dbReference type="AlphaFoldDB" id="A0A839SPF2"/>
<dbReference type="EC" id="2.4.1.83" evidence="9"/>
<keyword evidence="2 9" id="KW-0328">Glycosyltransferase</keyword>
<protein>
    <submittedName>
        <fullName evidence="9">Dolichol-phosphate mannosyltransferase</fullName>
        <ecNumber evidence="9">2.4.1.83</ecNumber>
    </submittedName>
</protein>
<dbReference type="Pfam" id="PF00535">
    <property type="entry name" value="Glycos_transf_2"/>
    <property type="match status" value="1"/>
</dbReference>
<dbReference type="GO" id="GO:0005886">
    <property type="term" value="C:plasma membrane"/>
    <property type="evidence" value="ECO:0007669"/>
    <property type="project" value="TreeGrafter"/>
</dbReference>
<keyword evidence="10" id="KW-1185">Reference proteome</keyword>
<dbReference type="SUPFAM" id="SSF53448">
    <property type="entry name" value="Nucleotide-diphospho-sugar transferases"/>
    <property type="match status" value="1"/>
</dbReference>
<dbReference type="InterPro" id="IPR050256">
    <property type="entry name" value="Glycosyltransferase_2"/>
</dbReference>
<evidence type="ECO:0000256" key="4">
    <source>
        <dbReference type="ARBA" id="ARBA00022692"/>
    </source>
</evidence>
<name>A0A839SPF2_9PROT</name>
<evidence type="ECO:0000256" key="3">
    <source>
        <dbReference type="ARBA" id="ARBA00022679"/>
    </source>
</evidence>
<organism evidence="9 10">
    <name type="scientific">Limibacillus halophilus</name>
    <dbReference type="NCBI Taxonomy" id="1579333"/>
    <lineage>
        <taxon>Bacteria</taxon>
        <taxon>Pseudomonadati</taxon>
        <taxon>Pseudomonadota</taxon>
        <taxon>Alphaproteobacteria</taxon>
        <taxon>Rhodospirillales</taxon>
        <taxon>Rhodovibrionaceae</taxon>
        <taxon>Limibacillus</taxon>
    </lineage>
</organism>
<evidence type="ECO:0000256" key="6">
    <source>
        <dbReference type="ARBA" id="ARBA00022989"/>
    </source>
</evidence>
<keyword evidence="3 9" id="KW-0808">Transferase</keyword>
<dbReference type="InterPro" id="IPR029044">
    <property type="entry name" value="Nucleotide-diphossugar_trans"/>
</dbReference>
<dbReference type="GO" id="GO:0009103">
    <property type="term" value="P:lipopolysaccharide biosynthetic process"/>
    <property type="evidence" value="ECO:0007669"/>
    <property type="project" value="UniProtKB-KW"/>
</dbReference>
<dbReference type="GO" id="GO:0004582">
    <property type="term" value="F:dolichyl-phosphate beta-D-mannosyltransferase activity"/>
    <property type="evidence" value="ECO:0007669"/>
    <property type="project" value="UniProtKB-EC"/>
</dbReference>
<evidence type="ECO:0000313" key="9">
    <source>
        <dbReference type="EMBL" id="MBB3064691.1"/>
    </source>
</evidence>
<reference evidence="9 10" key="1">
    <citation type="submission" date="2020-08" db="EMBL/GenBank/DDBJ databases">
        <title>Genomic Encyclopedia of Type Strains, Phase III (KMG-III): the genomes of soil and plant-associated and newly described type strains.</title>
        <authorList>
            <person name="Whitman W."/>
        </authorList>
    </citation>
    <scope>NUCLEOTIDE SEQUENCE [LARGE SCALE GENOMIC DNA]</scope>
    <source>
        <strain evidence="9 10">CECT 8803</strain>
    </source>
</reference>
<dbReference type="Gene3D" id="3.90.550.10">
    <property type="entry name" value="Spore Coat Polysaccharide Biosynthesis Protein SpsA, Chain A"/>
    <property type="match status" value="1"/>
</dbReference>
<sequence length="253" mass="27812">MPGTSKEPDFSVVISLYNEIDNLAPVVEEIHAVLTGNPGFKGILLVDDGSTDGSSARLQALMQRFDGLTCLRHERCCGKSRGVLTGAKAADTPWLLLMDGDGQNDPRDAALLFQALEEGGSEKAIGMVAGLRRNRRDSLWKRFGSRIGNGVRRLLLKDGCPDTGCGLKLVRRDAFLALPFFDGQHRYMGALMNAQGWSTLYCWVGDRPRLHGASKVTNLGRAFRGMRDLLGVLWLLQRSRNPKIERLSDGKDA</sequence>
<keyword evidence="5" id="KW-0448">Lipopolysaccharide biosynthesis</keyword>
<evidence type="ECO:0000313" key="10">
    <source>
        <dbReference type="Proteomes" id="UP000581135"/>
    </source>
</evidence>
<evidence type="ECO:0000259" key="8">
    <source>
        <dbReference type="Pfam" id="PF00535"/>
    </source>
</evidence>
<keyword evidence="6" id="KW-1133">Transmembrane helix</keyword>
<keyword evidence="1" id="KW-1003">Cell membrane</keyword>
<dbReference type="InterPro" id="IPR001173">
    <property type="entry name" value="Glyco_trans_2-like"/>
</dbReference>
<dbReference type="PANTHER" id="PTHR48090:SF3">
    <property type="entry name" value="UNDECAPRENYL-PHOSPHATE 4-DEOXY-4-FORMAMIDO-L-ARABINOSE TRANSFERASE"/>
    <property type="match status" value="1"/>
</dbReference>
<evidence type="ECO:0000256" key="2">
    <source>
        <dbReference type="ARBA" id="ARBA00022676"/>
    </source>
</evidence>
<dbReference type="CDD" id="cd04179">
    <property type="entry name" value="DPM_DPG-synthase_like"/>
    <property type="match status" value="1"/>
</dbReference>
<evidence type="ECO:0000256" key="5">
    <source>
        <dbReference type="ARBA" id="ARBA00022985"/>
    </source>
</evidence>